<dbReference type="GO" id="GO:0050661">
    <property type="term" value="F:NADP binding"/>
    <property type="evidence" value="ECO:0007669"/>
    <property type="project" value="InterPro"/>
</dbReference>
<evidence type="ECO:0000313" key="7">
    <source>
        <dbReference type="EMBL" id="NKY35681.1"/>
    </source>
</evidence>
<dbReference type="AlphaFoldDB" id="A0A846XH49"/>
<dbReference type="PANTHER" id="PTHR43303">
    <property type="entry name" value="NADPH DEHYDROGENASE C23G7.10C-RELATED"/>
    <property type="match status" value="1"/>
</dbReference>
<evidence type="ECO:0000256" key="5">
    <source>
        <dbReference type="ARBA" id="ARBA00023002"/>
    </source>
</evidence>
<keyword evidence="4" id="KW-0521">NADP</keyword>
<name>A0A846XH49_9NOCA</name>
<dbReference type="InterPro" id="IPR044152">
    <property type="entry name" value="YqjM-like"/>
</dbReference>
<sequence>MNPPVTDTSPAVDALFEPFEVKSLHLRNRFAMAPMTRMFSPDGIPTAEVAEYYRRRAAGGVGLIITEGTYIPDPAAGPDTAVPRHYGDQSLAGWKSVVDAVHSEGGQIIPQLWHLGIGRGDAPELNPEVESVSPSGLGLDGTPAGRALTAADLEALRDAWVTAALNAKATGFDGIELHGAHGYLLDQFFWERTNLRSDTYGGSLEARVRFPAEVVAAIREAVGPDLAIVYRYSQWKSSDYNARIAADPGELARVLTPLVDAGVDVLHSSTRRYWEPAFPELPGADGELGLAGWTKKVTGLPTITVGSVGLDKVFTTTFSGKGDSNVAGIDRLLEQHASGEFDLVAVGRALLADPEWVRKLREGRSDEHIAYRQEHQQTLV</sequence>
<evidence type="ECO:0000256" key="4">
    <source>
        <dbReference type="ARBA" id="ARBA00022857"/>
    </source>
</evidence>
<dbReference type="Gene3D" id="3.20.20.70">
    <property type="entry name" value="Aldolase class I"/>
    <property type="match status" value="1"/>
</dbReference>
<evidence type="ECO:0000259" key="6">
    <source>
        <dbReference type="Pfam" id="PF00724"/>
    </source>
</evidence>
<keyword evidence="5" id="KW-0560">Oxidoreductase</keyword>
<dbReference type="InterPro" id="IPR013785">
    <property type="entry name" value="Aldolase_TIM"/>
</dbReference>
<evidence type="ECO:0000256" key="2">
    <source>
        <dbReference type="ARBA" id="ARBA00022630"/>
    </source>
</evidence>
<organism evidence="7 8">
    <name type="scientific">Nocardia speluncae</name>
    <dbReference type="NCBI Taxonomy" id="419477"/>
    <lineage>
        <taxon>Bacteria</taxon>
        <taxon>Bacillati</taxon>
        <taxon>Actinomycetota</taxon>
        <taxon>Actinomycetes</taxon>
        <taxon>Mycobacteriales</taxon>
        <taxon>Nocardiaceae</taxon>
        <taxon>Nocardia</taxon>
    </lineage>
</organism>
<gene>
    <name evidence="7" type="ORF">HGA13_21775</name>
</gene>
<dbReference type="PANTHER" id="PTHR43303:SF4">
    <property type="entry name" value="NADPH DEHYDROGENASE C23G7.10C-RELATED"/>
    <property type="match status" value="1"/>
</dbReference>
<reference evidence="7 8" key="1">
    <citation type="submission" date="2020-04" db="EMBL/GenBank/DDBJ databases">
        <title>MicrobeNet Type strains.</title>
        <authorList>
            <person name="Nicholson A.C."/>
        </authorList>
    </citation>
    <scope>NUCLEOTIDE SEQUENCE [LARGE SCALE GENOMIC DNA]</scope>
    <source>
        <strain evidence="7 8">DSM 45078</strain>
    </source>
</reference>
<dbReference type="FunFam" id="3.20.20.70:FF:000262">
    <property type="entry name" value="NADH:flavin oxidoreductase"/>
    <property type="match status" value="1"/>
</dbReference>
<keyword evidence="3" id="KW-0288">FMN</keyword>
<dbReference type="Pfam" id="PF00724">
    <property type="entry name" value="Oxidored_FMN"/>
    <property type="match status" value="1"/>
</dbReference>
<evidence type="ECO:0000256" key="1">
    <source>
        <dbReference type="ARBA" id="ARBA00001917"/>
    </source>
</evidence>
<evidence type="ECO:0000313" key="8">
    <source>
        <dbReference type="Proteomes" id="UP000565715"/>
    </source>
</evidence>
<comment type="caution">
    <text evidence="7">The sequence shown here is derived from an EMBL/GenBank/DDBJ whole genome shotgun (WGS) entry which is preliminary data.</text>
</comment>
<keyword evidence="2" id="KW-0285">Flavoprotein</keyword>
<dbReference type="CDD" id="cd04747">
    <property type="entry name" value="OYE_like_5_FMN"/>
    <property type="match status" value="1"/>
</dbReference>
<evidence type="ECO:0000256" key="3">
    <source>
        <dbReference type="ARBA" id="ARBA00022643"/>
    </source>
</evidence>
<comment type="cofactor">
    <cofactor evidence="1">
        <name>FMN</name>
        <dbReference type="ChEBI" id="CHEBI:58210"/>
    </cofactor>
</comment>
<dbReference type="InterPro" id="IPR001155">
    <property type="entry name" value="OxRdtase_FMN_N"/>
</dbReference>
<keyword evidence="8" id="KW-1185">Reference proteome</keyword>
<dbReference type="GO" id="GO:0010181">
    <property type="term" value="F:FMN binding"/>
    <property type="evidence" value="ECO:0007669"/>
    <property type="project" value="InterPro"/>
</dbReference>
<protein>
    <submittedName>
        <fullName evidence="7">NADH:flavin oxidoreductase</fullName>
    </submittedName>
</protein>
<accession>A0A846XH49</accession>
<proteinExistence type="predicted"/>
<dbReference type="SUPFAM" id="SSF51395">
    <property type="entry name" value="FMN-linked oxidoreductases"/>
    <property type="match status" value="1"/>
</dbReference>
<dbReference type="GO" id="GO:0003959">
    <property type="term" value="F:NADPH dehydrogenase activity"/>
    <property type="evidence" value="ECO:0007669"/>
    <property type="project" value="InterPro"/>
</dbReference>
<feature type="domain" description="NADH:flavin oxidoreductase/NADH oxidase N-terminal" evidence="6">
    <location>
        <begin position="15"/>
        <end position="367"/>
    </location>
</feature>
<dbReference type="EMBL" id="JAAXOO010000005">
    <property type="protein sequence ID" value="NKY35681.1"/>
    <property type="molecule type" value="Genomic_DNA"/>
</dbReference>
<dbReference type="Proteomes" id="UP000565715">
    <property type="component" value="Unassembled WGS sequence"/>
</dbReference>